<dbReference type="Proteomes" id="UP000183557">
    <property type="component" value="Unassembled WGS sequence"/>
</dbReference>
<dbReference type="AlphaFoldDB" id="A0A1I3RAU8"/>
<evidence type="ECO:0000313" key="3">
    <source>
        <dbReference type="Proteomes" id="UP000183557"/>
    </source>
</evidence>
<feature type="region of interest" description="Disordered" evidence="1">
    <location>
        <begin position="112"/>
        <end position="157"/>
    </location>
</feature>
<name>A0A1I3RAU8_HALDA</name>
<dbReference type="RefSeq" id="WP_075035260.1">
    <property type="nucleotide sequence ID" value="NZ_FOSB01000002.1"/>
</dbReference>
<reference evidence="3" key="1">
    <citation type="submission" date="2016-10" db="EMBL/GenBank/DDBJ databases">
        <authorList>
            <person name="Varghese N."/>
            <person name="Submissions S."/>
        </authorList>
    </citation>
    <scope>NUCLEOTIDE SEQUENCE [LARGE SCALE GENOMIC DNA]</scope>
    <source>
        <strain evidence="3">CGMCC 1.3704</strain>
    </source>
</reference>
<dbReference type="EMBL" id="FOSB01000002">
    <property type="protein sequence ID" value="SFJ43448.1"/>
    <property type="molecule type" value="Genomic_DNA"/>
</dbReference>
<accession>A0A1I3RAU8</accession>
<protein>
    <submittedName>
        <fullName evidence="2">Uncharacterized protein</fullName>
    </submittedName>
</protein>
<gene>
    <name evidence="2" type="ORF">SAMN04487936_102156</name>
</gene>
<evidence type="ECO:0000256" key="1">
    <source>
        <dbReference type="SAM" id="MobiDB-lite"/>
    </source>
</evidence>
<dbReference type="OrthoDB" id="2452459at2"/>
<organism evidence="2 3">
    <name type="scientific">Halobacillus dabanensis</name>
    <dbReference type="NCBI Taxonomy" id="240302"/>
    <lineage>
        <taxon>Bacteria</taxon>
        <taxon>Bacillati</taxon>
        <taxon>Bacillota</taxon>
        <taxon>Bacilli</taxon>
        <taxon>Bacillales</taxon>
        <taxon>Bacillaceae</taxon>
        <taxon>Halobacillus</taxon>
    </lineage>
</organism>
<keyword evidence="3" id="KW-1185">Reference proteome</keyword>
<proteinExistence type="predicted"/>
<sequence length="288" mass="32594">MPDSALFSNGATSVREITADDIDPSSYKDTYKGQLYCTSENCNAKLVVVFRYSRRNYFRTLQNEDHDEDCIHYFERSATRGGIDTQETINVRMSEKQKRNALKRAFSLSQMTDEQIEEMRKKQKNRKKNTTTNNRKDTQTRIEPTLNGEVDEEKEREALKKKKAPSLFNRGADALSESDLGKPRVVSGEVISVYSKKNFAQIKIRRGNTTLSVKFEEAFFADSPNSDGLFGNITKYSEKHGPLIFNGIGEVRVSSTTGEYEVAIFNGNDFTVEGRTLQSLSAIVATWG</sequence>
<evidence type="ECO:0000313" key="2">
    <source>
        <dbReference type="EMBL" id="SFJ43448.1"/>
    </source>
</evidence>